<sequence>MTTVSSTMHQNHIWQRVIALKGRFPKKPALPAPVAPTPYILSIPTELLEEIIKHLDLHGEFMFSQTCQTARILTQKDWKDALLKLPDPDKLLFWARVAYRLPNQWACARCCKLHETDHWDTPRSQRLPRCQRGETLDTLDRCYKLRHTHVDLALKFRRMGVNTSYLREILAPCEYIANREAGSWKPGVPDKILHVPRVVRGRFCLKVVKEFHDLNSPYEIRTFKVCRHQLFPWWHWSFDYFGLFGQHVDQAWHQPGNVYDGYCKWCPMDYSVVREEGMLRMTFWYDYGTGKSARDLEWMIHVGDEVYNNAIELTTKYHEPGSIRELFHQGSLNHMVRGLTSMLIRHPRKFCRRARKVRAAHKAAEAAAR</sequence>
<proteinExistence type="predicted"/>
<evidence type="ECO:0000313" key="3">
    <source>
        <dbReference type="Proteomes" id="UP000176998"/>
    </source>
</evidence>
<dbReference type="AlphaFoldDB" id="A0A1G4ASD7"/>
<protein>
    <recommendedName>
        <fullName evidence="1">F-box domain-containing protein</fullName>
    </recommendedName>
</protein>
<name>A0A1G4ASD7_9PEZI</name>
<dbReference type="Pfam" id="PF00646">
    <property type="entry name" value="F-box"/>
    <property type="match status" value="1"/>
</dbReference>
<comment type="caution">
    <text evidence="2">The sequence shown here is derived from an EMBL/GenBank/DDBJ whole genome shotgun (WGS) entry which is preliminary data.</text>
</comment>
<dbReference type="EMBL" id="MJBS01000161">
    <property type="protein sequence ID" value="OHE92021.1"/>
    <property type="molecule type" value="Genomic_DNA"/>
</dbReference>
<dbReference type="InterPro" id="IPR001810">
    <property type="entry name" value="F-box_dom"/>
</dbReference>
<organism evidence="2 3">
    <name type="scientific">Colletotrichum orchidophilum</name>
    <dbReference type="NCBI Taxonomy" id="1209926"/>
    <lineage>
        <taxon>Eukaryota</taxon>
        <taxon>Fungi</taxon>
        <taxon>Dikarya</taxon>
        <taxon>Ascomycota</taxon>
        <taxon>Pezizomycotina</taxon>
        <taxon>Sordariomycetes</taxon>
        <taxon>Hypocreomycetidae</taxon>
        <taxon>Glomerellales</taxon>
        <taxon>Glomerellaceae</taxon>
        <taxon>Colletotrichum</taxon>
    </lineage>
</organism>
<reference evidence="2 3" key="1">
    <citation type="submission" date="2016-09" db="EMBL/GenBank/DDBJ databases">
        <authorList>
            <person name="Capua I."/>
            <person name="De Benedictis P."/>
            <person name="Joannis T."/>
            <person name="Lombin L.H."/>
            <person name="Cattoli G."/>
        </authorList>
    </citation>
    <scope>NUCLEOTIDE SEQUENCE [LARGE SCALE GENOMIC DNA]</scope>
    <source>
        <strain evidence="2 3">IMI 309357</strain>
    </source>
</reference>
<evidence type="ECO:0000259" key="1">
    <source>
        <dbReference type="PROSITE" id="PS50181"/>
    </source>
</evidence>
<feature type="domain" description="F-box" evidence="1">
    <location>
        <begin position="37"/>
        <end position="81"/>
    </location>
</feature>
<accession>A0A1G4ASD7</accession>
<evidence type="ECO:0000313" key="2">
    <source>
        <dbReference type="EMBL" id="OHE92021.1"/>
    </source>
</evidence>
<dbReference type="STRING" id="1209926.A0A1G4ASD7"/>
<dbReference type="PROSITE" id="PS50181">
    <property type="entry name" value="FBOX"/>
    <property type="match status" value="1"/>
</dbReference>
<dbReference type="Proteomes" id="UP000176998">
    <property type="component" value="Unassembled WGS sequence"/>
</dbReference>
<gene>
    <name evidence="2" type="ORF">CORC01_12660</name>
</gene>
<dbReference type="RefSeq" id="XP_022469192.1">
    <property type="nucleotide sequence ID" value="XM_022624279.1"/>
</dbReference>
<keyword evidence="3" id="KW-1185">Reference proteome</keyword>
<dbReference type="OrthoDB" id="3766406at2759"/>
<dbReference type="GeneID" id="34565789"/>